<dbReference type="SUPFAM" id="SSF50729">
    <property type="entry name" value="PH domain-like"/>
    <property type="match status" value="1"/>
</dbReference>
<feature type="region of interest" description="Disordered" evidence="5">
    <location>
        <begin position="63"/>
        <end position="159"/>
    </location>
</feature>
<dbReference type="GeneID" id="14871997"/>
<protein>
    <recommendedName>
        <fullName evidence="10">Pleckstrin domain-containing protein</fullName>
    </recommendedName>
</protein>
<dbReference type="KEGG" id="dfa:DFA_07408"/>
<dbReference type="Gene3D" id="2.30.29.30">
    <property type="entry name" value="Pleckstrin-homology domain (PH domain)/Phosphotyrosine-binding domain (PTB)"/>
    <property type="match status" value="2"/>
</dbReference>
<feature type="compositionally biased region" description="Low complexity" evidence="5">
    <location>
        <begin position="73"/>
        <end position="88"/>
    </location>
</feature>
<dbReference type="SMART" id="SM00233">
    <property type="entry name" value="PH"/>
    <property type="match status" value="1"/>
</dbReference>
<evidence type="ECO:0000256" key="4">
    <source>
        <dbReference type="PROSITE-ProRule" id="PRU00091"/>
    </source>
</evidence>
<keyword evidence="2 4" id="KW-0863">Zinc-finger</keyword>
<dbReference type="OMA" id="EMYYWIQ"/>
<evidence type="ECO:0000259" key="6">
    <source>
        <dbReference type="PROSITE" id="PS50003"/>
    </source>
</evidence>
<keyword evidence="1" id="KW-0479">Metal-binding</keyword>
<evidence type="ECO:0000313" key="9">
    <source>
        <dbReference type="Proteomes" id="UP000007797"/>
    </source>
</evidence>
<feature type="domain" description="PH" evidence="6">
    <location>
        <begin position="7"/>
        <end position="217"/>
    </location>
</feature>
<dbReference type="SUPFAM" id="SSF57903">
    <property type="entry name" value="FYVE/PHD zinc finger"/>
    <property type="match status" value="1"/>
</dbReference>
<feature type="compositionally biased region" description="Low complexity" evidence="5">
    <location>
        <begin position="128"/>
        <end position="155"/>
    </location>
</feature>
<dbReference type="InterPro" id="IPR011993">
    <property type="entry name" value="PH-like_dom_sf"/>
</dbReference>
<evidence type="ECO:0000256" key="1">
    <source>
        <dbReference type="ARBA" id="ARBA00022723"/>
    </source>
</evidence>
<dbReference type="InterPro" id="IPR017455">
    <property type="entry name" value="Znf_FYVE-rel"/>
</dbReference>
<reference evidence="9" key="1">
    <citation type="journal article" date="2011" name="Genome Res.">
        <title>Phylogeny-wide analysis of social amoeba genomes highlights ancient origins for complex intercellular communication.</title>
        <authorList>
            <person name="Heidel A.J."/>
            <person name="Lawal H.M."/>
            <person name="Felder M."/>
            <person name="Schilde C."/>
            <person name="Helps N.R."/>
            <person name="Tunggal B."/>
            <person name="Rivero F."/>
            <person name="John U."/>
            <person name="Schleicher M."/>
            <person name="Eichinger L."/>
            <person name="Platzer M."/>
            <person name="Noegel A.A."/>
            <person name="Schaap P."/>
            <person name="Gloeckner G."/>
        </authorList>
    </citation>
    <scope>NUCLEOTIDE SEQUENCE [LARGE SCALE GENOMIC DNA]</scope>
    <source>
        <strain evidence="9">SH3</strain>
    </source>
</reference>
<feature type="region of interest" description="Disordered" evidence="5">
    <location>
        <begin position="321"/>
        <end position="378"/>
    </location>
</feature>
<dbReference type="Proteomes" id="UP000007797">
    <property type="component" value="Unassembled WGS sequence"/>
</dbReference>
<evidence type="ECO:0008006" key="10">
    <source>
        <dbReference type="Google" id="ProtNLM"/>
    </source>
</evidence>
<feature type="domain" description="FYVE-type" evidence="7">
    <location>
        <begin position="419"/>
        <end position="477"/>
    </location>
</feature>
<dbReference type="Gene3D" id="3.30.40.10">
    <property type="entry name" value="Zinc/RING finger domain, C3HC4 (zinc finger)"/>
    <property type="match status" value="1"/>
</dbReference>
<dbReference type="PANTHER" id="PTHR46319:SF3">
    <property type="entry name" value="ZINC FINGER FYVE DOMAIN-CONTAINING PROTEIN"/>
    <property type="match status" value="1"/>
</dbReference>
<feature type="compositionally biased region" description="Polar residues" evidence="5">
    <location>
        <begin position="63"/>
        <end position="72"/>
    </location>
</feature>
<evidence type="ECO:0000259" key="7">
    <source>
        <dbReference type="PROSITE" id="PS50178"/>
    </source>
</evidence>
<evidence type="ECO:0000313" key="8">
    <source>
        <dbReference type="EMBL" id="EGG20285.1"/>
    </source>
</evidence>
<dbReference type="OrthoDB" id="21092at2759"/>
<dbReference type="InterPro" id="IPR013083">
    <property type="entry name" value="Znf_RING/FYVE/PHD"/>
</dbReference>
<dbReference type="GO" id="GO:0031901">
    <property type="term" value="C:early endosome membrane"/>
    <property type="evidence" value="ECO:0007669"/>
    <property type="project" value="TreeGrafter"/>
</dbReference>
<gene>
    <name evidence="8" type="ORF">DFA_07408</name>
</gene>
<dbReference type="SMART" id="SM00064">
    <property type="entry name" value="FYVE"/>
    <property type="match status" value="1"/>
</dbReference>
<proteinExistence type="predicted"/>
<dbReference type="InterPro" id="IPR000306">
    <property type="entry name" value="Znf_FYVE"/>
</dbReference>
<dbReference type="GO" id="GO:0008270">
    <property type="term" value="F:zinc ion binding"/>
    <property type="evidence" value="ECO:0007669"/>
    <property type="project" value="UniProtKB-KW"/>
</dbReference>
<dbReference type="Pfam" id="PF00169">
    <property type="entry name" value="PH"/>
    <property type="match status" value="1"/>
</dbReference>
<dbReference type="EMBL" id="GL883013">
    <property type="protein sequence ID" value="EGG20285.1"/>
    <property type="molecule type" value="Genomic_DNA"/>
</dbReference>
<dbReference type="InterPro" id="IPR001849">
    <property type="entry name" value="PH_domain"/>
</dbReference>
<dbReference type="Pfam" id="PF01363">
    <property type="entry name" value="FYVE"/>
    <property type="match status" value="1"/>
</dbReference>
<dbReference type="PROSITE" id="PS50178">
    <property type="entry name" value="ZF_FYVE"/>
    <property type="match status" value="1"/>
</dbReference>
<evidence type="ECO:0000256" key="5">
    <source>
        <dbReference type="SAM" id="MobiDB-lite"/>
    </source>
</evidence>
<sequence>MTTKRESPKLQGYLFKEGGIYKSWKKRWFIVEGETLKYYVNESKDNSLLKGTILLSSITSVKPVTTNPHNAKSSSTSALSFSLTGSTSNLQPSHGANGRPLSSSIHNIPIDAASNNLLHHSTSGAGGSTSSTGSTTSASTTTTSTTTTNNNNNNTKDGDNHLNNILHSLHSSIDHHGEHHHYGWIFIISTAPRTYTLRASNEGEMYYWIQGLRSIQVDSHIISFTNAQKERSSKTLNRNSLELDPHFCSQAHIKEQVTGLHYQICEMKQHHSEMKSECKIAIQDFKNLLHIVQEQFKRYNVEVEQSKKKLIHISNTNLVNLLNHPNHQNHQNHNNYINHNNQNDPNNNNNNNTNNNNNNTNHSQIGNPSTNNNNNQNLITQPQNYEMYKINNNNQQQQQQQQGHGYPIAPNGMVLWYPDNSTTTCFACKQIFSFFKRRHHCRNCGRLFCSQCSDHQAIAQGYQHNVRVCVHCAKDIWTSSGIKSTKMTTNFLTFNSTNQSQQ</sequence>
<dbReference type="PROSITE" id="PS50003">
    <property type="entry name" value="PH_DOMAIN"/>
    <property type="match status" value="1"/>
</dbReference>
<keyword evidence="9" id="KW-1185">Reference proteome</keyword>
<dbReference type="RefSeq" id="XP_004367268.1">
    <property type="nucleotide sequence ID" value="XM_004367211.1"/>
</dbReference>
<feature type="compositionally biased region" description="Polar residues" evidence="5">
    <location>
        <begin position="89"/>
        <end position="106"/>
    </location>
</feature>
<evidence type="ECO:0000256" key="2">
    <source>
        <dbReference type="ARBA" id="ARBA00022771"/>
    </source>
</evidence>
<organism evidence="8 9">
    <name type="scientific">Cavenderia fasciculata</name>
    <name type="common">Slime mold</name>
    <name type="synonym">Dictyostelium fasciculatum</name>
    <dbReference type="NCBI Taxonomy" id="261658"/>
    <lineage>
        <taxon>Eukaryota</taxon>
        <taxon>Amoebozoa</taxon>
        <taxon>Evosea</taxon>
        <taxon>Eumycetozoa</taxon>
        <taxon>Dictyostelia</taxon>
        <taxon>Acytosteliales</taxon>
        <taxon>Cavenderiaceae</taxon>
        <taxon>Cavenderia</taxon>
    </lineage>
</organism>
<dbReference type="PANTHER" id="PTHR46319">
    <property type="entry name" value="ZINC FINGER FYVE DOMAIN-CONTAINING PROTEIN"/>
    <property type="match status" value="1"/>
</dbReference>
<dbReference type="AlphaFoldDB" id="F4PWC1"/>
<dbReference type="GO" id="GO:0016197">
    <property type="term" value="P:endosomal transport"/>
    <property type="evidence" value="ECO:0007669"/>
    <property type="project" value="TreeGrafter"/>
</dbReference>
<name>F4PWC1_CACFS</name>
<keyword evidence="3" id="KW-0862">Zinc</keyword>
<evidence type="ECO:0000256" key="3">
    <source>
        <dbReference type="ARBA" id="ARBA00022833"/>
    </source>
</evidence>
<accession>F4PWC1</accession>
<dbReference type="InterPro" id="IPR011011">
    <property type="entry name" value="Znf_FYVE_PHD"/>
</dbReference>